<sequence length="377" mass="43611">MLRKLCCLGLIMVFLFSASALAEYDQYRLTVGDKLENLQKWEIFPLDAHNVIVRVYNPLPWHVSWYRDGKLLRTLVPEGDYDSVTPVEPVFEGDGSFSMLCRIPSEEQSTDKFPPPNAQAEWTEEGLTRITPLKERVYATRWDNRIVFYRTDEYARIRYNGKDTCISRELADILRNGSCIALADEVFLTRYFNLEEEDTAVLCLDHGNIRYRIEDPLWCDRFLPDGQGGFFTSQWDIAEWTLERDYSPVRLTHYDRDGKCDRVYQMKGDRVFVTPQRIYTDPGTGTRILYGSAVEPDRKVCSVFAMTLDENMNVTALDVRDIDPDYNGCEADIYLAPNGTPWVFLYNREHPDVIRPAAIPFFLLDQSGEDYGLQIGC</sequence>
<dbReference type="EMBL" id="FWXZ01000010">
    <property type="protein sequence ID" value="SMC92634.1"/>
    <property type="molecule type" value="Genomic_DNA"/>
</dbReference>
<gene>
    <name evidence="1" type="ORF">SAMN06297397_0029</name>
</gene>
<organism evidence="1 2">
    <name type="scientific">Aristaeella lactis</name>
    <dbReference type="NCBI Taxonomy" id="3046383"/>
    <lineage>
        <taxon>Bacteria</taxon>
        <taxon>Bacillati</taxon>
        <taxon>Bacillota</taxon>
        <taxon>Clostridia</taxon>
        <taxon>Eubacteriales</taxon>
        <taxon>Aristaeellaceae</taxon>
        <taxon>Aristaeella</taxon>
    </lineage>
</organism>
<dbReference type="Proteomes" id="UP000192328">
    <property type="component" value="Unassembled WGS sequence"/>
</dbReference>
<evidence type="ECO:0000313" key="1">
    <source>
        <dbReference type="EMBL" id="SMC92634.1"/>
    </source>
</evidence>
<name>A0AC61PQQ6_9FIRM</name>
<keyword evidence="2" id="KW-1185">Reference proteome</keyword>
<protein>
    <submittedName>
        <fullName evidence="1">Uncharacterized protein</fullName>
    </submittedName>
</protein>
<reference evidence="1" key="1">
    <citation type="submission" date="2017-04" db="EMBL/GenBank/DDBJ databases">
        <authorList>
            <person name="Varghese N."/>
            <person name="Submissions S."/>
        </authorList>
    </citation>
    <scope>NUCLEOTIDE SEQUENCE</scope>
    <source>
        <strain evidence="1">WTE2008</strain>
    </source>
</reference>
<evidence type="ECO:0000313" key="2">
    <source>
        <dbReference type="Proteomes" id="UP000192328"/>
    </source>
</evidence>
<comment type="caution">
    <text evidence="1">The sequence shown here is derived from an EMBL/GenBank/DDBJ whole genome shotgun (WGS) entry which is preliminary data.</text>
</comment>
<proteinExistence type="predicted"/>
<accession>A0AC61PQQ6</accession>